<sequence length="81" mass="9436">MNKIEVIREFLGWCSVINIGLGLFSMIFITSLRGPVLRIHSKIFNLDENDLSRGYFQLLGQYKIAIIMLNIVPYLVLRIMY</sequence>
<comment type="caution">
    <text evidence="3">The sequence shown here is derived from an EMBL/GenBank/DDBJ whole genome shotgun (WGS) entry which is preliminary data.</text>
</comment>
<name>A0ABX9KHB4_9FUSO</name>
<gene>
    <name evidence="3" type="ORF">DYH56_07045</name>
</gene>
<protein>
    <recommendedName>
        <fullName evidence="2">DUF6868 domain-containing protein</fullName>
    </recommendedName>
</protein>
<feature type="transmembrane region" description="Helical" evidence="1">
    <location>
        <begin position="54"/>
        <end position="77"/>
    </location>
</feature>
<evidence type="ECO:0000313" key="4">
    <source>
        <dbReference type="Proteomes" id="UP000263486"/>
    </source>
</evidence>
<feature type="domain" description="DUF6868" evidence="2">
    <location>
        <begin position="3"/>
        <end position="80"/>
    </location>
</feature>
<evidence type="ECO:0000259" key="2">
    <source>
        <dbReference type="Pfam" id="PF21742"/>
    </source>
</evidence>
<accession>A0ABX9KHB4</accession>
<organism evidence="3 4">
    <name type="scientific">Psychrilyobacter piezotolerans</name>
    <dbReference type="NCBI Taxonomy" id="2293438"/>
    <lineage>
        <taxon>Bacteria</taxon>
        <taxon>Fusobacteriati</taxon>
        <taxon>Fusobacteriota</taxon>
        <taxon>Fusobacteriia</taxon>
        <taxon>Fusobacteriales</taxon>
        <taxon>Fusobacteriaceae</taxon>
        <taxon>Psychrilyobacter</taxon>
    </lineage>
</organism>
<dbReference type="RefSeq" id="WP_114642166.1">
    <property type="nucleotide sequence ID" value="NZ_JAACIO010000011.1"/>
</dbReference>
<keyword evidence="4" id="KW-1185">Reference proteome</keyword>
<evidence type="ECO:0000256" key="1">
    <source>
        <dbReference type="SAM" id="Phobius"/>
    </source>
</evidence>
<evidence type="ECO:0000313" key="3">
    <source>
        <dbReference type="EMBL" id="REI41418.1"/>
    </source>
</evidence>
<dbReference type="Proteomes" id="UP000263486">
    <property type="component" value="Unassembled WGS sequence"/>
</dbReference>
<proteinExistence type="predicted"/>
<keyword evidence="1" id="KW-0472">Membrane</keyword>
<dbReference type="EMBL" id="QUAJ01000010">
    <property type="protein sequence ID" value="REI41418.1"/>
    <property type="molecule type" value="Genomic_DNA"/>
</dbReference>
<feature type="transmembrane region" description="Helical" evidence="1">
    <location>
        <begin position="12"/>
        <end position="34"/>
    </location>
</feature>
<dbReference type="InterPro" id="IPR049220">
    <property type="entry name" value="DUF6868"/>
</dbReference>
<reference evidence="3 4" key="1">
    <citation type="submission" date="2018-08" db="EMBL/GenBank/DDBJ databases">
        <title>Draft genome sequence of Psychrilyobacter sp. strain SD5 isolated from Black Sea water.</title>
        <authorList>
            <person name="Yadav S."/>
            <person name="Villanueva L."/>
            <person name="Damste J.S.S."/>
        </authorList>
    </citation>
    <scope>NUCLEOTIDE SEQUENCE [LARGE SCALE GENOMIC DNA]</scope>
    <source>
        <strain evidence="3 4">SD5</strain>
    </source>
</reference>
<keyword evidence="1" id="KW-1133">Transmembrane helix</keyword>
<keyword evidence="1" id="KW-0812">Transmembrane</keyword>
<dbReference type="Pfam" id="PF21742">
    <property type="entry name" value="DUF6868"/>
    <property type="match status" value="1"/>
</dbReference>